<proteinExistence type="predicted"/>
<sequence length="149" mass="16769">MRIALLFPALLLCAGCVHRAAVVPPMVPGWISPPEAVHAANDDPHRGIRGSFVVTVQAVGEDERRIYLNTERDYRHQLNLTIALDRSLRDALQAQLGLPLEQLHNHRLLVQGTARRVRIDFTPDGRPSGKYYFQTHVDVTDPRQVRLAP</sequence>
<evidence type="ECO:0000313" key="3">
    <source>
        <dbReference type="Proteomes" id="UP000547058"/>
    </source>
</evidence>
<organism evidence="2 3">
    <name type="scientific">Stenotrophomonas tumulicola</name>
    <dbReference type="NCBI Taxonomy" id="1685415"/>
    <lineage>
        <taxon>Bacteria</taxon>
        <taxon>Pseudomonadati</taxon>
        <taxon>Pseudomonadota</taxon>
        <taxon>Gammaproteobacteria</taxon>
        <taxon>Lysobacterales</taxon>
        <taxon>Lysobacteraceae</taxon>
        <taxon>Stenotrophomonas</taxon>
    </lineage>
</organism>
<feature type="chain" id="PRO_5031350060" description="DUF4426 domain-containing protein" evidence="1">
    <location>
        <begin position="21"/>
        <end position="149"/>
    </location>
</feature>
<evidence type="ECO:0008006" key="4">
    <source>
        <dbReference type="Google" id="ProtNLM"/>
    </source>
</evidence>
<name>A0A7W3IHX8_9GAMM</name>
<keyword evidence="1" id="KW-0732">Signal</keyword>
<dbReference type="RefSeq" id="WP_182339658.1">
    <property type="nucleotide sequence ID" value="NZ_JACGXS010000005.1"/>
</dbReference>
<gene>
    <name evidence="2" type="ORF">H4O11_11995</name>
</gene>
<evidence type="ECO:0000313" key="2">
    <source>
        <dbReference type="EMBL" id="MBA8682523.1"/>
    </source>
</evidence>
<dbReference type="EMBL" id="JACGXS010000005">
    <property type="protein sequence ID" value="MBA8682523.1"/>
    <property type="molecule type" value="Genomic_DNA"/>
</dbReference>
<feature type="signal peptide" evidence="1">
    <location>
        <begin position="1"/>
        <end position="20"/>
    </location>
</feature>
<dbReference type="AlphaFoldDB" id="A0A7W3IHX8"/>
<accession>A0A7W3IHX8</accession>
<reference evidence="2 3" key="1">
    <citation type="submission" date="2020-08" db="EMBL/GenBank/DDBJ databases">
        <title>Stenotrophomonas tumulicola JCM 30961.</title>
        <authorList>
            <person name="Deng Y."/>
        </authorList>
    </citation>
    <scope>NUCLEOTIDE SEQUENCE [LARGE SCALE GENOMIC DNA]</scope>
    <source>
        <strain evidence="2 3">JCM 30961</strain>
    </source>
</reference>
<dbReference type="Proteomes" id="UP000547058">
    <property type="component" value="Unassembled WGS sequence"/>
</dbReference>
<evidence type="ECO:0000256" key="1">
    <source>
        <dbReference type="SAM" id="SignalP"/>
    </source>
</evidence>
<comment type="caution">
    <text evidence="2">The sequence shown here is derived from an EMBL/GenBank/DDBJ whole genome shotgun (WGS) entry which is preliminary data.</text>
</comment>
<protein>
    <recommendedName>
        <fullName evidence="4">DUF4426 domain-containing protein</fullName>
    </recommendedName>
</protein>
<keyword evidence="3" id="KW-1185">Reference proteome</keyword>